<dbReference type="Pfam" id="PF00440">
    <property type="entry name" value="TetR_N"/>
    <property type="match status" value="1"/>
</dbReference>
<evidence type="ECO:0000256" key="4">
    <source>
        <dbReference type="PROSITE-ProRule" id="PRU00335"/>
    </source>
</evidence>
<keyword evidence="1" id="KW-0805">Transcription regulation</keyword>
<dbReference type="PRINTS" id="PR00455">
    <property type="entry name" value="HTHTETR"/>
</dbReference>
<proteinExistence type="predicted"/>
<keyword evidence="3" id="KW-0804">Transcription</keyword>
<dbReference type="SUPFAM" id="SSF46689">
    <property type="entry name" value="Homeodomain-like"/>
    <property type="match status" value="1"/>
</dbReference>
<dbReference type="RefSeq" id="WP_273935835.1">
    <property type="nucleotide sequence ID" value="NZ_CP097263.1"/>
</dbReference>
<organism evidence="6 7">
    <name type="scientific">Kutzneria chonburiensis</name>
    <dbReference type="NCBI Taxonomy" id="1483604"/>
    <lineage>
        <taxon>Bacteria</taxon>
        <taxon>Bacillati</taxon>
        <taxon>Actinomycetota</taxon>
        <taxon>Actinomycetes</taxon>
        <taxon>Pseudonocardiales</taxon>
        <taxon>Pseudonocardiaceae</taxon>
        <taxon>Kutzneria</taxon>
    </lineage>
</organism>
<evidence type="ECO:0000259" key="5">
    <source>
        <dbReference type="PROSITE" id="PS50977"/>
    </source>
</evidence>
<dbReference type="Proteomes" id="UP001589810">
    <property type="component" value="Unassembled WGS sequence"/>
</dbReference>
<accession>A0ABV6MVP1</accession>
<gene>
    <name evidence="6" type="ORF">ACFFH7_22750</name>
</gene>
<dbReference type="PROSITE" id="PS50977">
    <property type="entry name" value="HTH_TETR_2"/>
    <property type="match status" value="1"/>
</dbReference>
<dbReference type="InterPro" id="IPR036271">
    <property type="entry name" value="Tet_transcr_reg_TetR-rel_C_sf"/>
</dbReference>
<dbReference type="InterPro" id="IPR009057">
    <property type="entry name" value="Homeodomain-like_sf"/>
</dbReference>
<evidence type="ECO:0000256" key="1">
    <source>
        <dbReference type="ARBA" id="ARBA00023015"/>
    </source>
</evidence>
<dbReference type="PANTHER" id="PTHR47506">
    <property type="entry name" value="TRANSCRIPTIONAL REGULATORY PROTEIN"/>
    <property type="match status" value="1"/>
</dbReference>
<dbReference type="InterPro" id="IPR054156">
    <property type="entry name" value="YxaF_TetR_C"/>
</dbReference>
<dbReference type="EMBL" id="JBHLUD010000007">
    <property type="protein sequence ID" value="MFC0544342.1"/>
    <property type="molecule type" value="Genomic_DNA"/>
</dbReference>
<dbReference type="Pfam" id="PF21993">
    <property type="entry name" value="TetR_C_13_2"/>
    <property type="match status" value="1"/>
</dbReference>
<keyword evidence="7" id="KW-1185">Reference proteome</keyword>
<keyword evidence="2 4" id="KW-0238">DNA-binding</keyword>
<dbReference type="InterPro" id="IPR001647">
    <property type="entry name" value="HTH_TetR"/>
</dbReference>
<dbReference type="SUPFAM" id="SSF48498">
    <property type="entry name" value="Tetracyclin repressor-like, C-terminal domain"/>
    <property type="match status" value="1"/>
</dbReference>
<evidence type="ECO:0000256" key="3">
    <source>
        <dbReference type="ARBA" id="ARBA00023163"/>
    </source>
</evidence>
<sequence length="202" mass="21996">MPIKPGTLTAKGRETKGRIVAAAARLMFENGVADTTVEDVRAAAGVSNSQIYHYFKDKTALVRAVIEYQSDAVIEPHEEWFAELDTMAGLRQWRDLVVRKQRELNCRGGCPIAVLAGQLAEYDEAARLQLAHSFARWSQGLRTGLLAMHANGTLRAEADPEALALALLASLQGGLLITQLNRDTKPLETALDAALAHIEAHT</sequence>
<reference evidence="6 7" key="1">
    <citation type="submission" date="2024-09" db="EMBL/GenBank/DDBJ databases">
        <authorList>
            <person name="Sun Q."/>
            <person name="Mori K."/>
        </authorList>
    </citation>
    <scope>NUCLEOTIDE SEQUENCE [LARGE SCALE GENOMIC DNA]</scope>
    <source>
        <strain evidence="6 7">TBRC 1432</strain>
    </source>
</reference>
<name>A0ABV6MVP1_9PSEU</name>
<evidence type="ECO:0000256" key="2">
    <source>
        <dbReference type="ARBA" id="ARBA00023125"/>
    </source>
</evidence>
<protein>
    <submittedName>
        <fullName evidence="6">TetR/AcrR family transcriptional regulator</fullName>
    </submittedName>
</protein>
<dbReference type="PANTHER" id="PTHR47506:SF1">
    <property type="entry name" value="HTH-TYPE TRANSCRIPTIONAL REGULATOR YJDC"/>
    <property type="match status" value="1"/>
</dbReference>
<feature type="domain" description="HTH tetR-type" evidence="5">
    <location>
        <begin position="13"/>
        <end position="73"/>
    </location>
</feature>
<evidence type="ECO:0000313" key="7">
    <source>
        <dbReference type="Proteomes" id="UP001589810"/>
    </source>
</evidence>
<feature type="DNA-binding region" description="H-T-H motif" evidence="4">
    <location>
        <begin position="36"/>
        <end position="55"/>
    </location>
</feature>
<dbReference type="Gene3D" id="1.10.357.10">
    <property type="entry name" value="Tetracycline Repressor, domain 2"/>
    <property type="match status" value="1"/>
</dbReference>
<comment type="caution">
    <text evidence="6">The sequence shown here is derived from an EMBL/GenBank/DDBJ whole genome shotgun (WGS) entry which is preliminary data.</text>
</comment>
<evidence type="ECO:0000313" key="6">
    <source>
        <dbReference type="EMBL" id="MFC0544342.1"/>
    </source>
</evidence>